<dbReference type="EMBL" id="AP023420">
    <property type="protein sequence ID" value="BCK83465.1"/>
    <property type="molecule type" value="Genomic_DNA"/>
</dbReference>
<accession>A0A810QA32</accession>
<keyword evidence="2" id="KW-1185">Reference proteome</keyword>
<dbReference type="KEGG" id="pfaa:MM59RIKEN_07840"/>
<dbReference type="Proteomes" id="UP000679848">
    <property type="component" value="Chromosome"/>
</dbReference>
<evidence type="ECO:0000313" key="1">
    <source>
        <dbReference type="EMBL" id="BCK83465.1"/>
    </source>
</evidence>
<evidence type="ECO:0000313" key="2">
    <source>
        <dbReference type="Proteomes" id="UP000679848"/>
    </source>
</evidence>
<sequence length="59" mass="6550">MEIGDRVVCMVSGVRGVITKIYTPTASAMQIMVCTDDGRLYHAPYSTWRLEALKDGKVD</sequence>
<dbReference type="AlphaFoldDB" id="A0A810QA32"/>
<protein>
    <recommendedName>
        <fullName evidence="3">DUF2171 domain-containing protein</fullName>
    </recommendedName>
</protein>
<evidence type="ECO:0008006" key="3">
    <source>
        <dbReference type="Google" id="ProtNLM"/>
    </source>
</evidence>
<proteinExistence type="predicted"/>
<reference evidence="1" key="1">
    <citation type="submission" date="2020-09" db="EMBL/GenBank/DDBJ databases">
        <title>New species isolated from human feces.</title>
        <authorList>
            <person name="Kitahara M."/>
            <person name="Shigeno Y."/>
            <person name="Shime M."/>
            <person name="Matsumoto Y."/>
            <person name="Nakamura S."/>
            <person name="Motooka D."/>
            <person name="Fukuoka S."/>
            <person name="Nishikawa H."/>
            <person name="Benno Y."/>
        </authorList>
    </citation>
    <scope>NUCLEOTIDE SEQUENCE</scope>
    <source>
        <strain evidence="1">MM59</strain>
    </source>
</reference>
<organism evidence="1 2">
    <name type="scientific">Pusillibacter faecalis</name>
    <dbReference type="NCBI Taxonomy" id="2714358"/>
    <lineage>
        <taxon>Bacteria</taxon>
        <taxon>Bacillati</taxon>
        <taxon>Bacillota</taxon>
        <taxon>Clostridia</taxon>
        <taxon>Eubacteriales</taxon>
        <taxon>Oscillospiraceae</taxon>
        <taxon>Pusillibacter</taxon>
    </lineage>
</organism>
<gene>
    <name evidence="1" type="ORF">MM59RIKEN_07840</name>
</gene>
<name>A0A810QA32_9FIRM</name>